<dbReference type="Pfam" id="PF04471">
    <property type="entry name" value="Mrr_cat"/>
    <property type="match status" value="1"/>
</dbReference>
<keyword evidence="1" id="KW-0812">Transmembrane</keyword>
<dbReference type="PANTHER" id="PTHR30015">
    <property type="entry name" value="MRR RESTRICTION SYSTEM PROTEIN"/>
    <property type="match status" value="1"/>
</dbReference>
<dbReference type="EMBL" id="JACIDU010000018">
    <property type="protein sequence ID" value="MBB4105241.1"/>
    <property type="molecule type" value="Genomic_DNA"/>
</dbReference>
<accession>A0A7W6K6Q5</accession>
<keyword evidence="4" id="KW-1185">Reference proteome</keyword>
<dbReference type="InterPro" id="IPR007560">
    <property type="entry name" value="Restrct_endonuc_IV_Mrr"/>
</dbReference>
<dbReference type="GO" id="GO:0009307">
    <property type="term" value="P:DNA restriction-modification system"/>
    <property type="evidence" value="ECO:0007669"/>
    <property type="project" value="InterPro"/>
</dbReference>
<feature type="transmembrane region" description="Helical" evidence="1">
    <location>
        <begin position="25"/>
        <end position="44"/>
    </location>
</feature>
<dbReference type="Gene3D" id="3.40.1350.10">
    <property type="match status" value="1"/>
</dbReference>
<proteinExistence type="predicted"/>
<evidence type="ECO:0000313" key="4">
    <source>
        <dbReference type="Proteomes" id="UP000584824"/>
    </source>
</evidence>
<dbReference type="AlphaFoldDB" id="A0A7W6K6Q5"/>
<sequence length="264" mass="29064">MYLLAFGVAVAGALSWLYGWHYWPFFFGMGLLVPVIIAFVWWFFARLSDKARDANEMRRWHAAGLEHREALSLRYRQLVSRNPYGGLEMKSWTKELDRFRASTGIAGAPDRIALFDAELTERVRGWAEDADATSAGGRFSSADPYEYERWCASQLARCGWKAEATRSSGDQGVDVVAVKNGIKVALQCKLHSSAVGNKAIQEVHAAAAFIDATHAAVVAPTDYTRAARQLAGKLNVLLLHHAQLAGLERMLAGADHAEQPSSNA</sequence>
<dbReference type="RefSeq" id="WP_183794546.1">
    <property type="nucleotide sequence ID" value="NZ_JACIDU010000018.1"/>
</dbReference>
<name>A0A7W6K6Q5_9HYPH</name>
<protein>
    <recommendedName>
        <fullName evidence="2">Restriction endonuclease type IV Mrr domain-containing protein</fullName>
    </recommendedName>
</protein>
<gene>
    <name evidence="3" type="ORF">GGQ66_003828</name>
</gene>
<dbReference type="InterPro" id="IPR011856">
    <property type="entry name" value="tRNA_endonuc-like_dom_sf"/>
</dbReference>
<organism evidence="3 4">
    <name type="scientific">Allorhizobium borbori</name>
    <dbReference type="NCBI Taxonomy" id="485907"/>
    <lineage>
        <taxon>Bacteria</taxon>
        <taxon>Pseudomonadati</taxon>
        <taxon>Pseudomonadota</taxon>
        <taxon>Alphaproteobacteria</taxon>
        <taxon>Hyphomicrobiales</taxon>
        <taxon>Rhizobiaceae</taxon>
        <taxon>Rhizobium/Agrobacterium group</taxon>
        <taxon>Allorhizobium</taxon>
    </lineage>
</organism>
<dbReference type="PANTHER" id="PTHR30015:SF6">
    <property type="entry name" value="SLL1429 PROTEIN"/>
    <property type="match status" value="1"/>
</dbReference>
<comment type="caution">
    <text evidence="3">The sequence shown here is derived from an EMBL/GenBank/DDBJ whole genome shotgun (WGS) entry which is preliminary data.</text>
</comment>
<dbReference type="SUPFAM" id="SSF52980">
    <property type="entry name" value="Restriction endonuclease-like"/>
    <property type="match status" value="1"/>
</dbReference>
<dbReference type="GO" id="GO:0015666">
    <property type="term" value="F:restriction endodeoxyribonuclease activity"/>
    <property type="evidence" value="ECO:0007669"/>
    <property type="project" value="TreeGrafter"/>
</dbReference>
<dbReference type="InterPro" id="IPR011335">
    <property type="entry name" value="Restrct_endonuc-II-like"/>
</dbReference>
<reference evidence="3 4" key="1">
    <citation type="submission" date="2020-08" db="EMBL/GenBank/DDBJ databases">
        <title>Genomic Encyclopedia of Type Strains, Phase IV (KMG-IV): sequencing the most valuable type-strain genomes for metagenomic binning, comparative biology and taxonomic classification.</title>
        <authorList>
            <person name="Goeker M."/>
        </authorList>
    </citation>
    <scope>NUCLEOTIDE SEQUENCE [LARGE SCALE GENOMIC DNA]</scope>
    <source>
        <strain evidence="3 4">DSM 26385</strain>
    </source>
</reference>
<dbReference type="InterPro" id="IPR052906">
    <property type="entry name" value="Type_IV_Methyl-Rstrct_Enzyme"/>
</dbReference>
<keyword evidence="1" id="KW-1133">Transmembrane helix</keyword>
<keyword evidence="1" id="KW-0472">Membrane</keyword>
<evidence type="ECO:0000259" key="2">
    <source>
        <dbReference type="Pfam" id="PF04471"/>
    </source>
</evidence>
<dbReference type="Proteomes" id="UP000584824">
    <property type="component" value="Unassembled WGS sequence"/>
</dbReference>
<evidence type="ECO:0000256" key="1">
    <source>
        <dbReference type="SAM" id="Phobius"/>
    </source>
</evidence>
<dbReference type="GO" id="GO:0003677">
    <property type="term" value="F:DNA binding"/>
    <property type="evidence" value="ECO:0007669"/>
    <property type="project" value="InterPro"/>
</dbReference>
<evidence type="ECO:0000313" key="3">
    <source>
        <dbReference type="EMBL" id="MBB4105241.1"/>
    </source>
</evidence>
<feature type="domain" description="Restriction endonuclease type IV Mrr" evidence="2">
    <location>
        <begin position="141"/>
        <end position="246"/>
    </location>
</feature>